<name>A0A4R5P9F7_9MYCO</name>
<comment type="caution">
    <text evidence="5">The sequence shown here is derived from an EMBL/GenBank/DDBJ whole genome shotgun (WGS) entry which is preliminary data.</text>
</comment>
<gene>
    <name evidence="5" type="ORF">EJ571_15175</name>
</gene>
<sequence>MSHSESLCWMSAVELSQQIARRNVTPTEIAEAVLRHIETLNPVLNAFVYHDPDQVLSDAKKLTEDLAGARPLSRLHGIPYSVKEVCAVANTPVTSGIVAFKDEIADHDEPVAARLRAGGGLFLGKTNVAEGGYKASSNNHLYGPTRNPWDITKTAGGSSSGAGSATAAGMGQLAQGTDGGGSIRIPAAVNGVVGFKPSLGRIPQTRLAGRFHTFAFHGPIARTVPDAALMLTAMAGFDDADPLSLPSDGVDYLAALDRPIGPARIAWSPDLGITTCDPEIRSICESALVAFVEMGWTVDEDRPAWKDPARAMWEGVWAPLYAAKLDAVDWDNHVGHVDEELIQVMRDGARLTTIQVQRADAARGKMVDELREFLHRFDFLVTPVTTLHTFGHDEFCPPALANEPLLERLMGWVLTYPFNMTTNPAISIPAGFTSDGMPVGLQIVGRLRADADVLCAAAAFETMRPWAQNRPRNSPTVVEKS</sequence>
<evidence type="ECO:0000313" key="6">
    <source>
        <dbReference type="Proteomes" id="UP000295627"/>
    </source>
</evidence>
<comment type="similarity">
    <text evidence="2">Belongs to the amidase family.</text>
</comment>
<dbReference type="EMBL" id="RXLR01000017">
    <property type="protein sequence ID" value="TDH20140.1"/>
    <property type="molecule type" value="Genomic_DNA"/>
</dbReference>
<dbReference type="InterPro" id="IPR020556">
    <property type="entry name" value="Amidase_CS"/>
</dbReference>
<organism evidence="5 6">
    <name type="scientific">Mycobacteroides franklinii</name>
    <dbReference type="NCBI Taxonomy" id="948102"/>
    <lineage>
        <taxon>Bacteria</taxon>
        <taxon>Bacillati</taxon>
        <taxon>Actinomycetota</taxon>
        <taxon>Actinomycetes</taxon>
        <taxon>Mycobacteriales</taxon>
        <taxon>Mycobacteriaceae</taxon>
        <taxon>Mycobacteroides</taxon>
    </lineage>
</organism>
<evidence type="ECO:0000313" key="5">
    <source>
        <dbReference type="EMBL" id="TDH20140.1"/>
    </source>
</evidence>
<feature type="domain" description="Amidase" evidence="4">
    <location>
        <begin position="28"/>
        <end position="454"/>
    </location>
</feature>
<dbReference type="InterPro" id="IPR000120">
    <property type="entry name" value="Amidase"/>
</dbReference>
<reference evidence="5 6" key="1">
    <citation type="journal article" date="2019" name="Sci. Rep.">
        <title>Extended insight into the Mycobacterium chelonae-abscessus complex through whole genome sequencing of Mycobacterium salmoniphilum outbreak and Mycobacterium salmoniphilum-like strains.</title>
        <authorList>
            <person name="Behra P.R.K."/>
            <person name="Das S."/>
            <person name="Pettersson B.M.F."/>
            <person name="Shirreff L."/>
            <person name="DuCote T."/>
            <person name="Jacobsson K.G."/>
            <person name="Ennis D.G."/>
            <person name="Kirsebom L.A."/>
        </authorList>
    </citation>
    <scope>NUCLEOTIDE SEQUENCE [LARGE SCALE GENOMIC DNA]</scope>
    <source>
        <strain evidence="5 6">DSM 45524</strain>
    </source>
</reference>
<protein>
    <recommendedName>
        <fullName evidence="3">amidase</fullName>
        <ecNumber evidence="3">3.5.1.4</ecNumber>
    </recommendedName>
</protein>
<comment type="catalytic activity">
    <reaction evidence="1">
        <text>a monocarboxylic acid amide + H2O = a monocarboxylate + NH4(+)</text>
        <dbReference type="Rhea" id="RHEA:12020"/>
        <dbReference type="ChEBI" id="CHEBI:15377"/>
        <dbReference type="ChEBI" id="CHEBI:28938"/>
        <dbReference type="ChEBI" id="CHEBI:35757"/>
        <dbReference type="ChEBI" id="CHEBI:83628"/>
        <dbReference type="EC" id="3.5.1.4"/>
    </reaction>
</comment>
<evidence type="ECO:0000259" key="4">
    <source>
        <dbReference type="Pfam" id="PF01425"/>
    </source>
</evidence>
<dbReference type="Pfam" id="PF01425">
    <property type="entry name" value="Amidase"/>
    <property type="match status" value="1"/>
</dbReference>
<proteinExistence type="inferred from homology"/>
<evidence type="ECO:0000256" key="3">
    <source>
        <dbReference type="ARBA" id="ARBA00012922"/>
    </source>
</evidence>
<dbReference type="PROSITE" id="PS00571">
    <property type="entry name" value="AMIDASES"/>
    <property type="match status" value="1"/>
</dbReference>
<dbReference type="AlphaFoldDB" id="A0A4R5P9F7"/>
<dbReference type="Proteomes" id="UP000295627">
    <property type="component" value="Unassembled WGS sequence"/>
</dbReference>
<evidence type="ECO:0000256" key="1">
    <source>
        <dbReference type="ARBA" id="ARBA00001311"/>
    </source>
</evidence>
<accession>A0A4R5P9F7</accession>
<dbReference type="InterPro" id="IPR023631">
    <property type="entry name" value="Amidase_dom"/>
</dbReference>
<dbReference type="Gene3D" id="3.90.1300.10">
    <property type="entry name" value="Amidase signature (AS) domain"/>
    <property type="match status" value="1"/>
</dbReference>
<dbReference type="SUPFAM" id="SSF75304">
    <property type="entry name" value="Amidase signature (AS) enzymes"/>
    <property type="match status" value="1"/>
</dbReference>
<dbReference type="GO" id="GO:0004040">
    <property type="term" value="F:amidase activity"/>
    <property type="evidence" value="ECO:0007669"/>
    <property type="project" value="UniProtKB-EC"/>
</dbReference>
<evidence type="ECO:0000256" key="2">
    <source>
        <dbReference type="ARBA" id="ARBA00009199"/>
    </source>
</evidence>
<dbReference type="PANTHER" id="PTHR11895">
    <property type="entry name" value="TRANSAMIDASE"/>
    <property type="match status" value="1"/>
</dbReference>
<dbReference type="EC" id="3.5.1.4" evidence="3"/>
<dbReference type="RefSeq" id="WP_078335176.1">
    <property type="nucleotide sequence ID" value="NZ_MAFQ01000010.1"/>
</dbReference>
<dbReference type="InterPro" id="IPR036928">
    <property type="entry name" value="AS_sf"/>
</dbReference>
<dbReference type="PANTHER" id="PTHR11895:SF7">
    <property type="entry name" value="GLUTAMYL-TRNA(GLN) AMIDOTRANSFERASE SUBUNIT A, MITOCHONDRIAL"/>
    <property type="match status" value="1"/>
</dbReference>